<sequence>MSTTAPSRRLIRSGVLQCLHQTPSSTTPSLQHRRTLFGFFKNKSVSGGAPSNPVLDEYLKKKPSGTPNAQPQLVRGDLASSSIFDADKQITEREASSKDAEDEVAVGGKLRNQVHMSTIIDPDPRSRERWERKMVIRDIRKGGRLSKEQFVKRTEREHAAKSHNIKTSVKKLGPLARQIAGKSIEDAIVQMRFSKKKAAKEVLEYLEYARDQAVVQRGMGLGQVEVKEDAENLNRSDDVVVGEGADTKGGKKPLEIQLKDGKRHKVTDFSKIYIDQAWVGRGPYGQAPDYRARGRMHIMRTPWTHLSVVLKEEATRVREYAEREEKRRRQRLNKVWTPLPDRPISAQQQWYTW</sequence>
<gene>
    <name evidence="1" type="primary">mrpl22</name>
    <name evidence="1" type="ORF">M8818_004246</name>
</gene>
<comment type="caution">
    <text evidence="1">The sequence shown here is derived from an EMBL/GenBank/DDBJ whole genome shotgun (WGS) entry which is preliminary data.</text>
</comment>
<keyword evidence="2" id="KW-1185">Reference proteome</keyword>
<evidence type="ECO:0000313" key="2">
    <source>
        <dbReference type="Proteomes" id="UP001320706"/>
    </source>
</evidence>
<organism evidence="1 2">
    <name type="scientific">Zalaria obscura</name>
    <dbReference type="NCBI Taxonomy" id="2024903"/>
    <lineage>
        <taxon>Eukaryota</taxon>
        <taxon>Fungi</taxon>
        <taxon>Dikarya</taxon>
        <taxon>Ascomycota</taxon>
        <taxon>Pezizomycotina</taxon>
        <taxon>Dothideomycetes</taxon>
        <taxon>Dothideomycetidae</taxon>
        <taxon>Dothideales</taxon>
        <taxon>Zalariaceae</taxon>
        <taxon>Zalaria</taxon>
    </lineage>
</organism>
<dbReference type="EMBL" id="JAMKPW020000021">
    <property type="protein sequence ID" value="KAK8207592.1"/>
    <property type="molecule type" value="Genomic_DNA"/>
</dbReference>
<name>A0ACC3SCW5_9PEZI</name>
<keyword evidence="1" id="KW-0687">Ribonucleoprotein</keyword>
<accession>A0ACC3SCW5</accession>
<dbReference type="Proteomes" id="UP001320706">
    <property type="component" value="Unassembled WGS sequence"/>
</dbReference>
<reference evidence="1" key="1">
    <citation type="submission" date="2024-02" db="EMBL/GenBank/DDBJ databases">
        <title>Metagenome Assembled Genome of Zalaria obscura JY119.</title>
        <authorList>
            <person name="Vighnesh L."/>
            <person name="Jagadeeshwari U."/>
            <person name="Venkata Ramana C."/>
            <person name="Sasikala C."/>
        </authorList>
    </citation>
    <scope>NUCLEOTIDE SEQUENCE</scope>
    <source>
        <strain evidence="1">JY119</strain>
    </source>
</reference>
<evidence type="ECO:0000313" key="1">
    <source>
        <dbReference type="EMBL" id="KAK8207592.1"/>
    </source>
</evidence>
<proteinExistence type="predicted"/>
<keyword evidence="1" id="KW-0689">Ribosomal protein</keyword>
<protein>
    <submittedName>
        <fullName evidence="1">39S ribosomal protein L22, mitochondrial</fullName>
    </submittedName>
</protein>